<evidence type="ECO:0000256" key="10">
    <source>
        <dbReference type="ARBA" id="ARBA00023180"/>
    </source>
</evidence>
<dbReference type="SUPFAM" id="SSF51735">
    <property type="entry name" value="NAD(P)-binding Rossmann-fold domains"/>
    <property type="match status" value="1"/>
</dbReference>
<comment type="caution">
    <text evidence="14">The sequence shown here is derived from an EMBL/GenBank/DDBJ whole genome shotgun (WGS) entry which is preliminary data.</text>
</comment>
<dbReference type="OrthoDB" id="3513148at2"/>
<evidence type="ECO:0000256" key="7">
    <source>
        <dbReference type="ARBA" id="ARBA00023027"/>
    </source>
</evidence>
<organism evidence="14 15">
    <name type="scientific">Acrocarpospora macrocephala</name>
    <dbReference type="NCBI Taxonomy" id="150177"/>
    <lineage>
        <taxon>Bacteria</taxon>
        <taxon>Bacillati</taxon>
        <taxon>Actinomycetota</taxon>
        <taxon>Actinomycetes</taxon>
        <taxon>Streptosporangiales</taxon>
        <taxon>Streptosporangiaceae</taxon>
        <taxon>Acrocarpospora</taxon>
    </lineage>
</organism>
<evidence type="ECO:0000256" key="5">
    <source>
        <dbReference type="ARBA" id="ARBA00022968"/>
    </source>
</evidence>
<gene>
    <name evidence="14" type="ORF">Amac_003990</name>
</gene>
<evidence type="ECO:0000256" key="11">
    <source>
        <dbReference type="ARBA" id="ARBA00023239"/>
    </source>
</evidence>
<evidence type="ECO:0000256" key="12">
    <source>
        <dbReference type="ARBA" id="ARBA00037859"/>
    </source>
</evidence>
<comment type="subcellular location">
    <subcellularLocation>
        <location evidence="2">Golgi apparatus membrane</location>
        <topology evidence="2">Single-pass type II membrane protein</topology>
    </subcellularLocation>
    <subcellularLocation>
        <location evidence="12">Golgi apparatus</location>
        <location evidence="12">Golgi stack membrane</location>
    </subcellularLocation>
</comment>
<dbReference type="PANTHER" id="PTHR43078:SF6">
    <property type="entry name" value="UDP-GLUCURONIC ACID DECARBOXYLASE 1"/>
    <property type="match status" value="1"/>
</dbReference>
<dbReference type="GO" id="GO:0070403">
    <property type="term" value="F:NAD+ binding"/>
    <property type="evidence" value="ECO:0007669"/>
    <property type="project" value="InterPro"/>
</dbReference>
<keyword evidence="7" id="KW-0520">NAD</keyword>
<reference evidence="14 15" key="1">
    <citation type="submission" date="2019-10" db="EMBL/GenBank/DDBJ databases">
        <title>Whole genome shotgun sequence of Acrocarpospora macrocephala NBRC 16266.</title>
        <authorList>
            <person name="Ichikawa N."/>
            <person name="Kimura A."/>
            <person name="Kitahashi Y."/>
            <person name="Komaki H."/>
            <person name="Oguchi A."/>
        </authorList>
    </citation>
    <scope>NUCLEOTIDE SEQUENCE [LARGE SCALE GENOMIC DNA]</scope>
    <source>
        <strain evidence="14 15">NBRC 16266</strain>
    </source>
</reference>
<evidence type="ECO:0000313" key="15">
    <source>
        <dbReference type="Proteomes" id="UP000331127"/>
    </source>
</evidence>
<name>A0A5M3WD13_9ACTN</name>
<evidence type="ECO:0000256" key="2">
    <source>
        <dbReference type="ARBA" id="ARBA00004323"/>
    </source>
</evidence>
<evidence type="ECO:0000256" key="8">
    <source>
        <dbReference type="ARBA" id="ARBA00023034"/>
    </source>
</evidence>
<sequence>MRLDPTRVLVTGGAGFIGSTLCDRLLRDGCQVVCADNFSTGREANIAHLRAAPGFQLITADVVEPLDIPGPIHEIFHLASPASPVDYQRLPLETLRAGSAGTDNVLALARAKDARFLLASTSEVYGDPLEHPQPESYLGNVNTVGPRSVYDEAKRYAEALTVAYHRAYGTDVAIARIFNTFGPRMRLDDGRVVPSFIAQALAGRPFSINGTGKQTRSLCYVDDMVDALLALMRSPHRGPVNLGSTDEMAVLDIAGLIADQTGNPLRFVYAPLGQDDPEKRRPDTRLAHRLLGWSPAVGIREGIARTISWFRTDLGSFR</sequence>
<evidence type="ECO:0000256" key="4">
    <source>
        <dbReference type="ARBA" id="ARBA00022793"/>
    </source>
</evidence>
<keyword evidence="15" id="KW-1185">Reference proteome</keyword>
<evidence type="ECO:0000313" key="14">
    <source>
        <dbReference type="EMBL" id="GES06804.1"/>
    </source>
</evidence>
<evidence type="ECO:0000256" key="6">
    <source>
        <dbReference type="ARBA" id="ARBA00022989"/>
    </source>
</evidence>
<dbReference type="Gene3D" id="3.40.50.720">
    <property type="entry name" value="NAD(P)-binding Rossmann-like Domain"/>
    <property type="match status" value="1"/>
</dbReference>
<proteinExistence type="predicted"/>
<evidence type="ECO:0000256" key="9">
    <source>
        <dbReference type="ARBA" id="ARBA00023136"/>
    </source>
</evidence>
<keyword evidence="11" id="KW-0456">Lyase</keyword>
<dbReference type="AlphaFoldDB" id="A0A5M3WD13"/>
<dbReference type="GO" id="GO:0042732">
    <property type="term" value="P:D-xylose metabolic process"/>
    <property type="evidence" value="ECO:0007669"/>
    <property type="project" value="InterPro"/>
</dbReference>
<comment type="cofactor">
    <cofactor evidence="1">
        <name>NAD(+)</name>
        <dbReference type="ChEBI" id="CHEBI:57540"/>
    </cofactor>
</comment>
<accession>A0A5M3WD13</accession>
<keyword evidence="10" id="KW-0325">Glycoprotein</keyword>
<evidence type="ECO:0000256" key="1">
    <source>
        <dbReference type="ARBA" id="ARBA00001911"/>
    </source>
</evidence>
<evidence type="ECO:0000259" key="13">
    <source>
        <dbReference type="Pfam" id="PF01370"/>
    </source>
</evidence>
<dbReference type="CDD" id="cd05230">
    <property type="entry name" value="UGD_SDR_e"/>
    <property type="match status" value="1"/>
</dbReference>
<keyword evidence="3" id="KW-0812">Transmembrane</keyword>
<dbReference type="GO" id="GO:0005737">
    <property type="term" value="C:cytoplasm"/>
    <property type="evidence" value="ECO:0007669"/>
    <property type="project" value="TreeGrafter"/>
</dbReference>
<keyword evidence="8" id="KW-0333">Golgi apparatus</keyword>
<feature type="domain" description="NAD-dependent epimerase/dehydratase" evidence="13">
    <location>
        <begin position="8"/>
        <end position="242"/>
    </location>
</feature>
<protein>
    <submittedName>
        <fullName evidence="14">Epimerase</fullName>
    </submittedName>
</protein>
<dbReference type="InterPro" id="IPR036291">
    <property type="entry name" value="NAD(P)-bd_dom_sf"/>
</dbReference>
<dbReference type="RefSeq" id="WP_155352536.1">
    <property type="nucleotide sequence ID" value="NZ_BAAAHL010000029.1"/>
</dbReference>
<dbReference type="Proteomes" id="UP000331127">
    <property type="component" value="Unassembled WGS sequence"/>
</dbReference>
<keyword evidence="5" id="KW-0735">Signal-anchor</keyword>
<dbReference type="InterPro" id="IPR001509">
    <property type="entry name" value="Epimerase_deHydtase"/>
</dbReference>
<dbReference type="PANTHER" id="PTHR43078">
    <property type="entry name" value="UDP-GLUCURONIC ACID DECARBOXYLASE-RELATED"/>
    <property type="match status" value="1"/>
</dbReference>
<dbReference type="Pfam" id="PF01370">
    <property type="entry name" value="Epimerase"/>
    <property type="match status" value="1"/>
</dbReference>
<dbReference type="InterPro" id="IPR044516">
    <property type="entry name" value="UXS-like"/>
</dbReference>
<keyword evidence="9" id="KW-0472">Membrane</keyword>
<dbReference type="EMBL" id="BLAE01000004">
    <property type="protein sequence ID" value="GES06804.1"/>
    <property type="molecule type" value="Genomic_DNA"/>
</dbReference>
<keyword evidence="6" id="KW-1133">Transmembrane helix</keyword>
<keyword evidence="4" id="KW-0210">Decarboxylase</keyword>
<dbReference type="GO" id="GO:0048040">
    <property type="term" value="F:UDP-glucuronate decarboxylase activity"/>
    <property type="evidence" value="ECO:0007669"/>
    <property type="project" value="TreeGrafter"/>
</dbReference>
<evidence type="ECO:0000256" key="3">
    <source>
        <dbReference type="ARBA" id="ARBA00022692"/>
    </source>
</evidence>
<dbReference type="FunFam" id="3.40.50.720:FF:000065">
    <property type="entry name" value="UDP-glucuronic acid decarboxylase 1"/>
    <property type="match status" value="1"/>
</dbReference>